<comment type="caution">
    <text evidence="1">The sequence shown here is derived from an EMBL/GenBank/DDBJ whole genome shotgun (WGS) entry which is preliminary data.</text>
</comment>
<dbReference type="EMBL" id="BART01026795">
    <property type="protein sequence ID" value="GAH01190.1"/>
    <property type="molecule type" value="Genomic_DNA"/>
</dbReference>
<sequence>SQVGEIRMARQGLFTINDRDENTPQIKIVRVVSTIDFQLED</sequence>
<reference evidence="1" key="1">
    <citation type="journal article" date="2014" name="Front. Microbiol.">
        <title>High frequency of phylogenetically diverse reductive dehalogenase-homologous genes in deep subseafloor sedimentary metagenomes.</title>
        <authorList>
            <person name="Kawai M."/>
            <person name="Futagami T."/>
            <person name="Toyoda A."/>
            <person name="Takaki Y."/>
            <person name="Nishi S."/>
            <person name="Hori S."/>
            <person name="Arai W."/>
            <person name="Tsubouchi T."/>
            <person name="Morono Y."/>
            <person name="Uchiyama I."/>
            <person name="Ito T."/>
            <person name="Fujiyama A."/>
            <person name="Inagaki F."/>
            <person name="Takami H."/>
        </authorList>
    </citation>
    <scope>NUCLEOTIDE SEQUENCE</scope>
    <source>
        <strain evidence="1">Expedition CK06-06</strain>
    </source>
</reference>
<evidence type="ECO:0000313" key="1">
    <source>
        <dbReference type="EMBL" id="GAH01190.1"/>
    </source>
</evidence>
<accession>X1CYS3</accession>
<gene>
    <name evidence="1" type="ORF">S01H4_47677</name>
</gene>
<feature type="non-terminal residue" evidence="1">
    <location>
        <position position="1"/>
    </location>
</feature>
<name>X1CYS3_9ZZZZ</name>
<organism evidence="1">
    <name type="scientific">marine sediment metagenome</name>
    <dbReference type="NCBI Taxonomy" id="412755"/>
    <lineage>
        <taxon>unclassified sequences</taxon>
        <taxon>metagenomes</taxon>
        <taxon>ecological metagenomes</taxon>
    </lineage>
</organism>
<dbReference type="AlphaFoldDB" id="X1CYS3"/>
<proteinExistence type="predicted"/>
<protein>
    <submittedName>
        <fullName evidence="1">Uncharacterized protein</fullName>
    </submittedName>
</protein>